<gene>
    <name evidence="2" type="ORF">N0V93_008700</name>
</gene>
<comment type="caution">
    <text evidence="2">The sequence shown here is derived from an EMBL/GenBank/DDBJ whole genome shotgun (WGS) entry which is preliminary data.</text>
</comment>
<reference evidence="2" key="1">
    <citation type="submission" date="2022-10" db="EMBL/GenBank/DDBJ databases">
        <title>Tapping the CABI collections for fungal endophytes: first genome assemblies for Collariella, Neodidymelliopsis, Ascochyta clinopodiicola, Didymella pomorum, Didymosphaeria variabile, Neocosmospora piperis and Neocucurbitaria cava.</title>
        <authorList>
            <person name="Hill R."/>
        </authorList>
    </citation>
    <scope>NUCLEOTIDE SEQUENCE</scope>
    <source>
        <strain evidence="2">IMI 355082</strain>
    </source>
</reference>
<organism evidence="2 3">
    <name type="scientific">Gnomoniopsis smithogilvyi</name>
    <dbReference type="NCBI Taxonomy" id="1191159"/>
    <lineage>
        <taxon>Eukaryota</taxon>
        <taxon>Fungi</taxon>
        <taxon>Dikarya</taxon>
        <taxon>Ascomycota</taxon>
        <taxon>Pezizomycotina</taxon>
        <taxon>Sordariomycetes</taxon>
        <taxon>Sordariomycetidae</taxon>
        <taxon>Diaporthales</taxon>
        <taxon>Gnomoniaceae</taxon>
        <taxon>Gnomoniopsis</taxon>
    </lineage>
</organism>
<feature type="compositionally biased region" description="Basic and acidic residues" evidence="1">
    <location>
        <begin position="133"/>
        <end position="149"/>
    </location>
</feature>
<dbReference type="EMBL" id="JAPEVB010000005">
    <property type="protein sequence ID" value="KAJ4388095.1"/>
    <property type="molecule type" value="Genomic_DNA"/>
</dbReference>
<evidence type="ECO:0000313" key="3">
    <source>
        <dbReference type="Proteomes" id="UP001140453"/>
    </source>
</evidence>
<keyword evidence="3" id="KW-1185">Reference proteome</keyword>
<sequence>MASSTTSPKPIRPTTRKGWGPKRDGKYQYKAPTRLWEFDPSGDHALPLVSIFKHKDGYLGPGTWRYRHRGDFWVDWKPNNWATKLLLKDEELPPRQYQTMREIQKYNKRRKMELEQEKLRKFRQARLDLEREAKEERERVANKVGEKKNLHQQQEEVTEIDQPAHDKSPKKSTRVIKRFTSKVKHCLKSIKKAVASKSAAPRVIQATEFLVAPEDEPLRLRSEAFRKRLSLMELEIEDDCRGKMAELEYILWVSVPADMVLGAPEV</sequence>
<evidence type="ECO:0000256" key="1">
    <source>
        <dbReference type="SAM" id="MobiDB-lite"/>
    </source>
</evidence>
<dbReference type="Proteomes" id="UP001140453">
    <property type="component" value="Unassembled WGS sequence"/>
</dbReference>
<feature type="region of interest" description="Disordered" evidence="1">
    <location>
        <begin position="1"/>
        <end position="26"/>
    </location>
</feature>
<feature type="region of interest" description="Disordered" evidence="1">
    <location>
        <begin position="133"/>
        <end position="172"/>
    </location>
</feature>
<accession>A0A9W9CTY1</accession>
<proteinExistence type="predicted"/>
<protein>
    <submittedName>
        <fullName evidence="2">Uncharacterized protein</fullName>
    </submittedName>
</protein>
<dbReference type="AlphaFoldDB" id="A0A9W9CTY1"/>
<name>A0A9W9CTY1_9PEZI</name>
<evidence type="ECO:0000313" key="2">
    <source>
        <dbReference type="EMBL" id="KAJ4388095.1"/>
    </source>
</evidence>